<dbReference type="RefSeq" id="WP_201429740.1">
    <property type="nucleotide sequence ID" value="NZ_JAEQBW010000001.1"/>
</dbReference>
<dbReference type="Proteomes" id="UP000611723">
    <property type="component" value="Unassembled WGS sequence"/>
</dbReference>
<dbReference type="InterPro" id="IPR012347">
    <property type="entry name" value="Ferritin-like"/>
</dbReference>
<comment type="caution">
    <text evidence="1">The sequence shown here is derived from an EMBL/GenBank/DDBJ whole genome shotgun (WGS) entry which is preliminary data.</text>
</comment>
<dbReference type="SUPFAM" id="SSF47240">
    <property type="entry name" value="Ferritin-like"/>
    <property type="match status" value="1"/>
</dbReference>
<organism evidence="1 2">
    <name type="scientific">Marivirga aurantiaca</name>
    <dbReference type="NCBI Taxonomy" id="2802615"/>
    <lineage>
        <taxon>Bacteria</taxon>
        <taxon>Pseudomonadati</taxon>
        <taxon>Bacteroidota</taxon>
        <taxon>Cytophagia</taxon>
        <taxon>Cytophagales</taxon>
        <taxon>Marivirgaceae</taxon>
        <taxon>Marivirga</taxon>
    </lineage>
</organism>
<dbReference type="Pfam" id="PF05974">
    <property type="entry name" value="DUF892"/>
    <property type="match status" value="1"/>
</dbReference>
<dbReference type="InterPro" id="IPR010287">
    <property type="entry name" value="DUF892_YciF-like"/>
</dbReference>
<sequence length="197" mass="22210">MKNPSDEKKIGTENPVPITAKEEGLSVQEKFEPDISGGLNELFEDQLKQIYWAENELTKTLQQMISKATSLELHSALSEHLEITRQQIIRLDELFSKLKMKAEGEKCEALAGLILEREKTINRIEEGDLCDAGIIAAARKLEHYEMASYSILISFAKALKLKDSLRLLNKSLQEEKECDEELSNLSLEINIEATSSS</sequence>
<reference evidence="1" key="1">
    <citation type="submission" date="2021-01" db="EMBL/GenBank/DDBJ databases">
        <title>Marivirga aurantiaca sp. nov., isolated from intertidal surface sediments.</title>
        <authorList>
            <person name="Zhang M."/>
        </authorList>
    </citation>
    <scope>NUCLEOTIDE SEQUENCE</scope>
    <source>
        <strain evidence="1">S37H4</strain>
    </source>
</reference>
<dbReference type="InterPro" id="IPR047114">
    <property type="entry name" value="YciF"/>
</dbReference>
<evidence type="ECO:0000313" key="1">
    <source>
        <dbReference type="EMBL" id="MBK6264062.1"/>
    </source>
</evidence>
<dbReference type="AlphaFoldDB" id="A0A934WW55"/>
<proteinExistence type="predicted"/>
<evidence type="ECO:0000313" key="2">
    <source>
        <dbReference type="Proteomes" id="UP000611723"/>
    </source>
</evidence>
<accession>A0A934WW55</accession>
<dbReference type="Gene3D" id="1.20.1260.10">
    <property type="match status" value="1"/>
</dbReference>
<protein>
    <submittedName>
        <fullName evidence="1">DUF892 family protein</fullName>
    </submittedName>
</protein>
<dbReference type="PANTHER" id="PTHR30565:SF9">
    <property type="entry name" value="PROTEIN YCIF"/>
    <property type="match status" value="1"/>
</dbReference>
<dbReference type="EMBL" id="JAEQBW010000001">
    <property type="protein sequence ID" value="MBK6264062.1"/>
    <property type="molecule type" value="Genomic_DNA"/>
</dbReference>
<name>A0A934WW55_9BACT</name>
<dbReference type="InterPro" id="IPR009078">
    <property type="entry name" value="Ferritin-like_SF"/>
</dbReference>
<gene>
    <name evidence="1" type="ORF">JKA74_03355</name>
</gene>
<dbReference type="PANTHER" id="PTHR30565">
    <property type="entry name" value="PROTEIN YCIF"/>
    <property type="match status" value="1"/>
</dbReference>
<keyword evidence="2" id="KW-1185">Reference proteome</keyword>